<dbReference type="PIRSF" id="PIRSF000398">
    <property type="entry name" value="M_m6A_EcoRV"/>
    <property type="match status" value="1"/>
</dbReference>
<comment type="catalytic activity">
    <reaction evidence="6 8">
        <text>a 2'-deoxyadenosine in DNA + S-adenosyl-L-methionine = an N(6)-methyl-2'-deoxyadenosine in DNA + S-adenosyl-L-homocysteine + H(+)</text>
        <dbReference type="Rhea" id="RHEA:15197"/>
        <dbReference type="Rhea" id="RHEA-COMP:12418"/>
        <dbReference type="Rhea" id="RHEA-COMP:12419"/>
        <dbReference type="ChEBI" id="CHEBI:15378"/>
        <dbReference type="ChEBI" id="CHEBI:57856"/>
        <dbReference type="ChEBI" id="CHEBI:59789"/>
        <dbReference type="ChEBI" id="CHEBI:90615"/>
        <dbReference type="ChEBI" id="CHEBI:90616"/>
        <dbReference type="EC" id="2.1.1.72"/>
    </reaction>
</comment>
<dbReference type="HOGENOM" id="CLU_063430_0_0_3"/>
<dbReference type="EMBL" id="CP001287">
    <property type="protein sequence ID" value="ACK66740.1"/>
    <property type="molecule type" value="Genomic_DNA"/>
</dbReference>
<dbReference type="GO" id="GO:0009007">
    <property type="term" value="F:site-specific DNA-methyltransferase (adenine-specific) activity"/>
    <property type="evidence" value="ECO:0007669"/>
    <property type="project" value="UniProtKB-UniRule"/>
</dbReference>
<dbReference type="PANTHER" id="PTHR30481">
    <property type="entry name" value="DNA ADENINE METHYLASE"/>
    <property type="match status" value="1"/>
</dbReference>
<dbReference type="Gene3D" id="1.10.1020.10">
    <property type="entry name" value="Adenine-specific Methyltransferase, Domain 2"/>
    <property type="match status" value="1"/>
</dbReference>
<dbReference type="Gene3D" id="3.40.50.150">
    <property type="entry name" value="Vaccinia Virus protein VP39"/>
    <property type="match status" value="1"/>
</dbReference>
<evidence type="ECO:0000256" key="6">
    <source>
        <dbReference type="ARBA" id="ARBA00047942"/>
    </source>
</evidence>
<keyword evidence="4 8" id="KW-0808">Transferase</keyword>
<evidence type="ECO:0000256" key="7">
    <source>
        <dbReference type="PIRSR" id="PIRSR000398-1"/>
    </source>
</evidence>
<dbReference type="OrthoDB" id="9805629at2"/>
<dbReference type="NCBIfam" id="TIGR00571">
    <property type="entry name" value="dam"/>
    <property type="match status" value="1"/>
</dbReference>
<dbReference type="KEGG" id="cyp:PCC8801_2739"/>
<dbReference type="REBASE" id="19473">
    <property type="entry name" value="M.Csp8801ORF2739P"/>
</dbReference>
<dbReference type="EC" id="2.1.1.72" evidence="2 8"/>
<evidence type="ECO:0000256" key="5">
    <source>
        <dbReference type="ARBA" id="ARBA00022691"/>
    </source>
</evidence>
<dbReference type="eggNOG" id="COG0338">
    <property type="taxonomic scope" value="Bacteria"/>
</dbReference>
<dbReference type="GO" id="GO:0006298">
    <property type="term" value="P:mismatch repair"/>
    <property type="evidence" value="ECO:0007669"/>
    <property type="project" value="TreeGrafter"/>
</dbReference>
<feature type="binding site" evidence="7">
    <location>
        <position position="57"/>
    </location>
    <ligand>
        <name>S-adenosyl-L-methionine</name>
        <dbReference type="ChEBI" id="CHEBI:59789"/>
    </ligand>
</feature>
<evidence type="ECO:0000313" key="9">
    <source>
        <dbReference type="EMBL" id="ACK66740.1"/>
    </source>
</evidence>
<dbReference type="Proteomes" id="UP000008204">
    <property type="component" value="Chromosome"/>
</dbReference>
<evidence type="ECO:0000256" key="3">
    <source>
        <dbReference type="ARBA" id="ARBA00022603"/>
    </source>
</evidence>
<keyword evidence="3 8" id="KW-0489">Methyltransferase</keyword>
<sequence length="279" mass="32176">MANPIIKPFLKWAGGKRQLIPEITQNMPKTYNNYYEVFIGGGALFFSLQPSQAVINDSNRELINCYQVIRDHPDALIEDLKKHQNNEDYFYQIRGLDRNKKKYNQLSDVEKASRIIYLNKTCYNGLFRVNSQGQFNVPFGRYKNPDILNEAVIKAVSNYLKKNQINILNGDFATALSSAKKGDFVYLDPPYDPISDTASFTGYDINGFNQQEQKRLKQVVDELHDRGCKILLSNSYTDFICELYNDDYYKQVKISAIRAINSQGNKRGKVDEILVKNYD</sequence>
<dbReference type="Pfam" id="PF02086">
    <property type="entry name" value="MethyltransfD12"/>
    <property type="match status" value="1"/>
</dbReference>
<comment type="similarity">
    <text evidence="1 8">Belongs to the N(4)/N(6)-methyltransferase family.</text>
</comment>
<name>B7K5K7_RIPO1</name>
<dbReference type="GO" id="GO:1904047">
    <property type="term" value="F:S-adenosyl-L-methionine binding"/>
    <property type="evidence" value="ECO:0007669"/>
    <property type="project" value="TreeGrafter"/>
</dbReference>
<dbReference type="InterPro" id="IPR012327">
    <property type="entry name" value="MeTrfase_D12"/>
</dbReference>
<proteinExistence type="inferred from homology"/>
<evidence type="ECO:0000256" key="1">
    <source>
        <dbReference type="ARBA" id="ARBA00006594"/>
    </source>
</evidence>
<gene>
    <name evidence="9" type="ordered locus">PCC8801_2739</name>
</gene>
<dbReference type="GO" id="GO:0043565">
    <property type="term" value="F:sequence-specific DNA binding"/>
    <property type="evidence" value="ECO:0007669"/>
    <property type="project" value="TreeGrafter"/>
</dbReference>
<keyword evidence="10" id="KW-1185">Reference proteome</keyword>
<accession>B7K5K7</accession>
<dbReference type="RefSeq" id="WP_012596007.1">
    <property type="nucleotide sequence ID" value="NC_011726.1"/>
</dbReference>
<dbReference type="InterPro" id="IPR002052">
    <property type="entry name" value="DNA_methylase_N6_adenine_CS"/>
</dbReference>
<dbReference type="InterPro" id="IPR023095">
    <property type="entry name" value="Ade_MeTrfase_dom_2"/>
</dbReference>
<dbReference type="InterPro" id="IPR012263">
    <property type="entry name" value="M_m6A_EcoRV"/>
</dbReference>
<dbReference type="PRINTS" id="PR00505">
    <property type="entry name" value="D12N6MTFRASE"/>
</dbReference>
<feature type="binding site" evidence="7">
    <location>
        <position position="188"/>
    </location>
    <ligand>
        <name>S-adenosyl-L-methionine</name>
        <dbReference type="ChEBI" id="CHEBI:59789"/>
    </ligand>
</feature>
<dbReference type="PROSITE" id="PS00092">
    <property type="entry name" value="N6_MTASE"/>
    <property type="match status" value="1"/>
</dbReference>
<keyword evidence="5 8" id="KW-0949">S-adenosyl-L-methionine</keyword>
<dbReference type="STRING" id="41431.PCC8801_2739"/>
<dbReference type="InterPro" id="IPR029063">
    <property type="entry name" value="SAM-dependent_MTases_sf"/>
</dbReference>
<organism evidence="9 10">
    <name type="scientific">Rippkaea orientalis (strain PCC 8801 / RF-1)</name>
    <name type="common">Cyanothece sp. (strain PCC 8801)</name>
    <dbReference type="NCBI Taxonomy" id="41431"/>
    <lineage>
        <taxon>Bacteria</taxon>
        <taxon>Bacillati</taxon>
        <taxon>Cyanobacteriota</taxon>
        <taxon>Cyanophyceae</taxon>
        <taxon>Oscillatoriophycideae</taxon>
        <taxon>Chroococcales</taxon>
        <taxon>Aphanothecaceae</taxon>
        <taxon>Rippkaea</taxon>
        <taxon>Rippkaea orientalis</taxon>
    </lineage>
</organism>
<feature type="binding site" evidence="7">
    <location>
        <position position="16"/>
    </location>
    <ligand>
        <name>S-adenosyl-L-methionine</name>
        <dbReference type="ChEBI" id="CHEBI:59789"/>
    </ligand>
</feature>
<feature type="binding site" evidence="7">
    <location>
        <position position="12"/>
    </location>
    <ligand>
        <name>S-adenosyl-L-methionine</name>
        <dbReference type="ChEBI" id="CHEBI:59789"/>
    </ligand>
</feature>
<reference evidence="10" key="1">
    <citation type="journal article" date="2011" name="MBio">
        <title>Novel metabolic attributes of the genus Cyanothece, comprising a group of unicellular nitrogen-fixing Cyanobacteria.</title>
        <authorList>
            <person name="Bandyopadhyay A."/>
            <person name="Elvitigala T."/>
            <person name="Welsh E."/>
            <person name="Stockel J."/>
            <person name="Liberton M."/>
            <person name="Min H."/>
            <person name="Sherman L.A."/>
            <person name="Pakrasi H.B."/>
        </authorList>
    </citation>
    <scope>NUCLEOTIDE SEQUENCE [LARGE SCALE GENOMIC DNA]</scope>
    <source>
        <strain evidence="10">PCC 8801</strain>
    </source>
</reference>
<evidence type="ECO:0000256" key="2">
    <source>
        <dbReference type="ARBA" id="ARBA00011900"/>
    </source>
</evidence>
<dbReference type="SUPFAM" id="SSF53335">
    <property type="entry name" value="S-adenosyl-L-methionine-dependent methyltransferases"/>
    <property type="match status" value="1"/>
</dbReference>
<dbReference type="GO" id="GO:0009307">
    <property type="term" value="P:DNA restriction-modification system"/>
    <property type="evidence" value="ECO:0007669"/>
    <property type="project" value="InterPro"/>
</dbReference>
<dbReference type="AlphaFoldDB" id="B7K5K7"/>
<dbReference type="PANTHER" id="PTHR30481:SF3">
    <property type="entry name" value="DNA ADENINE METHYLASE"/>
    <property type="match status" value="1"/>
</dbReference>
<protein>
    <recommendedName>
        <fullName evidence="2 8">Site-specific DNA-methyltransferase (adenine-specific)</fullName>
        <ecNumber evidence="2 8">2.1.1.72</ecNumber>
    </recommendedName>
</protein>
<dbReference type="GO" id="GO:0032259">
    <property type="term" value="P:methylation"/>
    <property type="evidence" value="ECO:0007669"/>
    <property type="project" value="UniProtKB-KW"/>
</dbReference>
<evidence type="ECO:0000256" key="4">
    <source>
        <dbReference type="ARBA" id="ARBA00022679"/>
    </source>
</evidence>
<evidence type="ECO:0000256" key="8">
    <source>
        <dbReference type="RuleBase" id="RU361257"/>
    </source>
</evidence>
<evidence type="ECO:0000313" key="10">
    <source>
        <dbReference type="Proteomes" id="UP000008204"/>
    </source>
</evidence>